<dbReference type="InterPro" id="IPR005650">
    <property type="entry name" value="BlaI_family"/>
</dbReference>
<evidence type="ECO:0000313" key="6">
    <source>
        <dbReference type="Proteomes" id="UP000260351"/>
    </source>
</evidence>
<accession>A0A3E1KAA3</accession>
<dbReference type="GO" id="GO:0003677">
    <property type="term" value="F:DNA binding"/>
    <property type="evidence" value="ECO:0007669"/>
    <property type="project" value="UniProtKB-KW"/>
</dbReference>
<keyword evidence="3" id="KW-0238">DNA-binding</keyword>
<dbReference type="GO" id="GO:0045892">
    <property type="term" value="P:negative regulation of DNA-templated transcription"/>
    <property type="evidence" value="ECO:0007669"/>
    <property type="project" value="InterPro"/>
</dbReference>
<name>A0A3E1KAA3_9GAMM</name>
<evidence type="ECO:0000256" key="2">
    <source>
        <dbReference type="ARBA" id="ARBA00023015"/>
    </source>
</evidence>
<evidence type="ECO:0000256" key="1">
    <source>
        <dbReference type="ARBA" id="ARBA00011046"/>
    </source>
</evidence>
<dbReference type="EMBL" id="QUZK01000022">
    <property type="protein sequence ID" value="RFF31249.1"/>
    <property type="molecule type" value="Genomic_DNA"/>
</dbReference>
<gene>
    <name evidence="5" type="ORF">DZC52_05385</name>
</gene>
<keyword evidence="2" id="KW-0805">Transcription regulation</keyword>
<dbReference type="AlphaFoldDB" id="A0A3E1KAA3"/>
<evidence type="ECO:0000256" key="4">
    <source>
        <dbReference type="ARBA" id="ARBA00023163"/>
    </source>
</evidence>
<dbReference type="InterPro" id="IPR036390">
    <property type="entry name" value="WH_DNA-bd_sf"/>
</dbReference>
<dbReference type="OrthoDB" id="2989615at2"/>
<keyword evidence="6" id="KW-1185">Reference proteome</keyword>
<dbReference type="InterPro" id="IPR036388">
    <property type="entry name" value="WH-like_DNA-bd_sf"/>
</dbReference>
<sequence>MPVLGDLEVAVMERLWSEPEWTAKGLHELMGAQRGISLNTVQSTLERLHRKQLVERFKRGHAFRYSPKVRREELVAAYMQDMLGRFGGDPAASIAAFVESADGMDEATLERLEAALERRRREEDR</sequence>
<dbReference type="SUPFAM" id="SSF46785">
    <property type="entry name" value="Winged helix' DNA-binding domain"/>
    <property type="match status" value="1"/>
</dbReference>
<comment type="similarity">
    <text evidence="1">Belongs to the BlaI transcriptional regulatory family.</text>
</comment>
<evidence type="ECO:0000313" key="5">
    <source>
        <dbReference type="EMBL" id="RFF31249.1"/>
    </source>
</evidence>
<evidence type="ECO:0000256" key="3">
    <source>
        <dbReference type="ARBA" id="ARBA00023125"/>
    </source>
</evidence>
<protein>
    <submittedName>
        <fullName evidence="5">BlaI/MecI/CopY family transcriptional regulator</fullName>
    </submittedName>
</protein>
<comment type="caution">
    <text evidence="5">The sequence shown here is derived from an EMBL/GenBank/DDBJ whole genome shotgun (WGS) entry which is preliminary data.</text>
</comment>
<dbReference type="Gene3D" id="1.10.10.10">
    <property type="entry name" value="Winged helix-like DNA-binding domain superfamily/Winged helix DNA-binding domain"/>
    <property type="match status" value="1"/>
</dbReference>
<dbReference type="Proteomes" id="UP000260351">
    <property type="component" value="Unassembled WGS sequence"/>
</dbReference>
<proteinExistence type="inferred from homology"/>
<keyword evidence="4" id="KW-0804">Transcription</keyword>
<dbReference type="Pfam" id="PF03965">
    <property type="entry name" value="Penicillinase_R"/>
    <property type="match status" value="1"/>
</dbReference>
<organism evidence="5 6">
    <name type="scientific">Wenzhouxiangella sediminis</name>
    <dbReference type="NCBI Taxonomy" id="1792836"/>
    <lineage>
        <taxon>Bacteria</taxon>
        <taxon>Pseudomonadati</taxon>
        <taxon>Pseudomonadota</taxon>
        <taxon>Gammaproteobacteria</taxon>
        <taxon>Chromatiales</taxon>
        <taxon>Wenzhouxiangellaceae</taxon>
        <taxon>Wenzhouxiangella</taxon>
    </lineage>
</organism>
<reference evidence="5 6" key="1">
    <citation type="submission" date="2018-08" db="EMBL/GenBank/DDBJ databases">
        <title>Wenzhouxiangella salilacus sp. nov., a novel bacterium isolated from a saline lake in Xinjiang Province, China.</title>
        <authorList>
            <person name="Han S."/>
        </authorList>
    </citation>
    <scope>NUCLEOTIDE SEQUENCE [LARGE SCALE GENOMIC DNA]</scope>
    <source>
        <strain evidence="5 6">XDB06</strain>
    </source>
</reference>